<accession>A0A1H3WZH1</accession>
<dbReference type="OrthoDB" id="5291921at2"/>
<feature type="transmembrane region" description="Helical" evidence="1">
    <location>
        <begin position="123"/>
        <end position="153"/>
    </location>
</feature>
<keyword evidence="3" id="KW-1185">Reference proteome</keyword>
<sequence length="238" mass="24604">MREDDIDATANGAGAFTGGARKRAAADPAGLRLAALGPDDLIACPACDLLHRLQTPPPGGRARCRRCGAALLTDRAAALDTALACAFAILILIAATLFFPFLTLEAAGVVRRVSLLDAVLAFAAGWLAPLVIAMAAFVVAAPAARAALLIYVLGPLRLDRPPLPGARAAYALANEIRPWSMAEIFLLGVAVALVKVAGLASVSLGPAFFACAVGVALIVVEDAVVCRWSIWRMLEGAR</sequence>
<dbReference type="Proteomes" id="UP000198703">
    <property type="component" value="Unassembled WGS sequence"/>
</dbReference>
<feature type="transmembrane region" description="Helical" evidence="1">
    <location>
        <begin position="207"/>
        <end position="230"/>
    </location>
</feature>
<proteinExistence type="predicted"/>
<dbReference type="InterPro" id="IPR007498">
    <property type="entry name" value="PqiA-like"/>
</dbReference>
<evidence type="ECO:0000313" key="3">
    <source>
        <dbReference type="Proteomes" id="UP000198703"/>
    </source>
</evidence>
<evidence type="ECO:0000313" key="2">
    <source>
        <dbReference type="EMBL" id="SDZ91772.1"/>
    </source>
</evidence>
<reference evidence="2 3" key="1">
    <citation type="submission" date="2016-10" db="EMBL/GenBank/DDBJ databases">
        <authorList>
            <person name="de Groot N.N."/>
        </authorList>
    </citation>
    <scope>NUCLEOTIDE SEQUENCE [LARGE SCALE GENOMIC DNA]</scope>
    <source>
        <strain evidence="2 3">DSM 15345</strain>
    </source>
</reference>
<feature type="transmembrane region" description="Helical" evidence="1">
    <location>
        <begin position="82"/>
        <end position="103"/>
    </location>
</feature>
<organism evidence="2 3">
    <name type="scientific">Rubrimonas cliftonensis</name>
    <dbReference type="NCBI Taxonomy" id="89524"/>
    <lineage>
        <taxon>Bacteria</taxon>
        <taxon>Pseudomonadati</taxon>
        <taxon>Pseudomonadota</taxon>
        <taxon>Alphaproteobacteria</taxon>
        <taxon>Rhodobacterales</taxon>
        <taxon>Paracoccaceae</taxon>
        <taxon>Rubrimonas</taxon>
    </lineage>
</organism>
<feature type="transmembrane region" description="Helical" evidence="1">
    <location>
        <begin position="184"/>
        <end position="201"/>
    </location>
</feature>
<evidence type="ECO:0000256" key="1">
    <source>
        <dbReference type="SAM" id="Phobius"/>
    </source>
</evidence>
<keyword evidence="1" id="KW-0472">Membrane</keyword>
<gene>
    <name evidence="2" type="ORF">SAMN05444370_102174</name>
</gene>
<dbReference type="Pfam" id="PF04403">
    <property type="entry name" value="PqiA"/>
    <property type="match status" value="1"/>
</dbReference>
<keyword evidence="1" id="KW-0812">Transmembrane</keyword>
<protein>
    <submittedName>
        <fullName evidence="2">Paraquat-inducible protein A</fullName>
    </submittedName>
</protein>
<name>A0A1H3WZH1_9RHOB</name>
<dbReference type="EMBL" id="FNQM01000002">
    <property type="protein sequence ID" value="SDZ91772.1"/>
    <property type="molecule type" value="Genomic_DNA"/>
</dbReference>
<dbReference type="AlphaFoldDB" id="A0A1H3WZH1"/>
<dbReference type="STRING" id="89524.SAMN05444370_102174"/>
<keyword evidence="1" id="KW-1133">Transmembrane helix</keyword>
<dbReference type="RefSeq" id="WP_093249896.1">
    <property type="nucleotide sequence ID" value="NZ_FNQM01000002.1"/>
</dbReference>